<dbReference type="Proteomes" id="UP001054857">
    <property type="component" value="Unassembled WGS sequence"/>
</dbReference>
<dbReference type="GO" id="GO:0009396">
    <property type="term" value="P:folic acid-containing compound biosynthetic process"/>
    <property type="evidence" value="ECO:0007669"/>
    <property type="project" value="TreeGrafter"/>
</dbReference>
<dbReference type="AlphaFoldDB" id="A0AAD3DEV8"/>
<evidence type="ECO:0000256" key="5">
    <source>
        <dbReference type="ARBA" id="ARBA00038966"/>
    </source>
</evidence>
<dbReference type="GO" id="GO:0005524">
    <property type="term" value="F:ATP binding"/>
    <property type="evidence" value="ECO:0007669"/>
    <property type="project" value="UniProtKB-KW"/>
</dbReference>
<gene>
    <name evidence="7" type="ORF">Agub_g855</name>
</gene>
<dbReference type="PANTHER" id="PTHR23407">
    <property type="entry name" value="ATPASE INHIBITOR/5-FORMYLTETRAHYDROFOLATE CYCLO-LIGASE"/>
    <property type="match status" value="1"/>
</dbReference>
<dbReference type="EC" id="6.3.3.2" evidence="5 6"/>
<dbReference type="InterPro" id="IPR002698">
    <property type="entry name" value="FTHF_cligase"/>
</dbReference>
<dbReference type="EMBL" id="BMAR01000001">
    <property type="protein sequence ID" value="GFR40318.1"/>
    <property type="molecule type" value="Genomic_DNA"/>
</dbReference>
<dbReference type="GO" id="GO:0005739">
    <property type="term" value="C:mitochondrion"/>
    <property type="evidence" value="ECO:0007669"/>
    <property type="project" value="TreeGrafter"/>
</dbReference>
<dbReference type="PANTHER" id="PTHR23407:SF1">
    <property type="entry name" value="5-FORMYLTETRAHYDROFOLATE CYCLO-LIGASE"/>
    <property type="match status" value="1"/>
</dbReference>
<evidence type="ECO:0000256" key="1">
    <source>
        <dbReference type="ARBA" id="ARBA00010638"/>
    </source>
</evidence>
<keyword evidence="8" id="KW-1185">Reference proteome</keyword>
<dbReference type="Pfam" id="PF01812">
    <property type="entry name" value="5-FTHF_cyc-lig"/>
    <property type="match status" value="1"/>
</dbReference>
<dbReference type="InterPro" id="IPR024185">
    <property type="entry name" value="FTHF_cligase-like_sf"/>
</dbReference>
<keyword evidence="6" id="KW-0460">Magnesium</keyword>
<dbReference type="GO" id="GO:0046872">
    <property type="term" value="F:metal ion binding"/>
    <property type="evidence" value="ECO:0007669"/>
    <property type="project" value="UniProtKB-KW"/>
</dbReference>
<evidence type="ECO:0000313" key="8">
    <source>
        <dbReference type="Proteomes" id="UP001054857"/>
    </source>
</evidence>
<reference evidence="7 8" key="1">
    <citation type="journal article" date="2021" name="Sci. Rep.">
        <title>Genome sequencing of the multicellular alga Astrephomene provides insights into convergent evolution of germ-soma differentiation.</title>
        <authorList>
            <person name="Yamashita S."/>
            <person name="Yamamoto K."/>
            <person name="Matsuzaki R."/>
            <person name="Suzuki S."/>
            <person name="Yamaguchi H."/>
            <person name="Hirooka S."/>
            <person name="Minakuchi Y."/>
            <person name="Miyagishima S."/>
            <person name="Kawachi M."/>
            <person name="Toyoda A."/>
            <person name="Nozaki H."/>
        </authorList>
    </citation>
    <scope>NUCLEOTIDE SEQUENCE [LARGE SCALE GENOMIC DNA]</scope>
    <source>
        <strain evidence="7 8">NIES-4017</strain>
    </source>
</reference>
<sequence>MWAAFHAVIIRRLGAGDALSTSMRTVVNFSSGLAYISPRFRGVACNANNFAMAAAVDLREQKQLARKQVKLALRELTPSQMMDESARISSRILELKPYLQAKTLGIYLHCAKLREVDTTAILEDALQQGKRIYVPVVEDKQSNMKLLHLDDMGCLQSVPPFGILEPAASYTDGTPREDLMNSDMHLDVLLMPGLGFDQAGRRLGRGGGYYDKMVSGLRRRALEAGREAPLLVALSYEAQMLPAVPVSEYDQQIDVLVSGAGGVVGCSQRGCEAIATANTA</sequence>
<keyword evidence="6" id="KW-0479">Metal-binding</keyword>
<comment type="catalytic activity">
    <reaction evidence="4 6">
        <text>(6S)-5-formyl-5,6,7,8-tetrahydrofolate + ATP = (6R)-5,10-methenyltetrahydrofolate + ADP + phosphate</text>
        <dbReference type="Rhea" id="RHEA:10488"/>
        <dbReference type="ChEBI" id="CHEBI:30616"/>
        <dbReference type="ChEBI" id="CHEBI:43474"/>
        <dbReference type="ChEBI" id="CHEBI:57455"/>
        <dbReference type="ChEBI" id="CHEBI:57457"/>
        <dbReference type="ChEBI" id="CHEBI:456216"/>
        <dbReference type="EC" id="6.3.3.2"/>
    </reaction>
</comment>
<evidence type="ECO:0000256" key="4">
    <source>
        <dbReference type="ARBA" id="ARBA00036539"/>
    </source>
</evidence>
<evidence type="ECO:0000256" key="2">
    <source>
        <dbReference type="ARBA" id="ARBA00022741"/>
    </source>
</evidence>
<accession>A0AAD3DEV8</accession>
<name>A0AAD3DEV8_9CHLO</name>
<evidence type="ECO:0000313" key="7">
    <source>
        <dbReference type="EMBL" id="GFR40318.1"/>
    </source>
</evidence>
<dbReference type="SUPFAM" id="SSF100950">
    <property type="entry name" value="NagB/RpiA/CoA transferase-like"/>
    <property type="match status" value="1"/>
</dbReference>
<comment type="cofactor">
    <cofactor evidence="6">
        <name>Mg(2+)</name>
        <dbReference type="ChEBI" id="CHEBI:18420"/>
    </cofactor>
</comment>
<dbReference type="GO" id="GO:0030272">
    <property type="term" value="F:5-formyltetrahydrofolate cyclo-ligase activity"/>
    <property type="evidence" value="ECO:0007669"/>
    <property type="project" value="UniProtKB-EC"/>
</dbReference>
<dbReference type="GO" id="GO:0035999">
    <property type="term" value="P:tetrahydrofolate interconversion"/>
    <property type="evidence" value="ECO:0007669"/>
    <property type="project" value="TreeGrafter"/>
</dbReference>
<proteinExistence type="inferred from homology"/>
<keyword evidence="2 6" id="KW-0547">Nucleotide-binding</keyword>
<comment type="caution">
    <text evidence="7">The sequence shown here is derived from an EMBL/GenBank/DDBJ whole genome shotgun (WGS) entry which is preliminary data.</text>
</comment>
<evidence type="ECO:0000256" key="6">
    <source>
        <dbReference type="RuleBase" id="RU361279"/>
    </source>
</evidence>
<dbReference type="NCBIfam" id="TIGR02727">
    <property type="entry name" value="MTHFS_bact"/>
    <property type="match status" value="1"/>
</dbReference>
<organism evidence="7 8">
    <name type="scientific">Astrephomene gubernaculifera</name>
    <dbReference type="NCBI Taxonomy" id="47775"/>
    <lineage>
        <taxon>Eukaryota</taxon>
        <taxon>Viridiplantae</taxon>
        <taxon>Chlorophyta</taxon>
        <taxon>core chlorophytes</taxon>
        <taxon>Chlorophyceae</taxon>
        <taxon>CS clade</taxon>
        <taxon>Chlamydomonadales</taxon>
        <taxon>Astrephomenaceae</taxon>
        <taxon>Astrephomene</taxon>
    </lineage>
</organism>
<dbReference type="Gene3D" id="3.40.50.10420">
    <property type="entry name" value="NagB/RpiA/CoA transferase-like"/>
    <property type="match status" value="1"/>
</dbReference>
<comment type="similarity">
    <text evidence="1 6">Belongs to the 5-formyltetrahydrofolate cyclo-ligase family.</text>
</comment>
<evidence type="ECO:0000256" key="3">
    <source>
        <dbReference type="ARBA" id="ARBA00022840"/>
    </source>
</evidence>
<keyword evidence="3 6" id="KW-0067">ATP-binding</keyword>
<dbReference type="InterPro" id="IPR037171">
    <property type="entry name" value="NagB/RpiA_transferase-like"/>
</dbReference>
<protein>
    <recommendedName>
        <fullName evidence="5 6">5-formyltetrahydrofolate cyclo-ligase</fullName>
        <ecNumber evidence="5 6">6.3.3.2</ecNumber>
    </recommendedName>
</protein>